<feature type="region of interest" description="Disordered" evidence="1">
    <location>
        <begin position="1"/>
        <end position="28"/>
    </location>
</feature>
<dbReference type="AlphaFoldDB" id="A0A2P6QI20"/>
<accession>A0A2P6QI20</accession>
<reference evidence="2 3" key="1">
    <citation type="journal article" date="2018" name="Nat. Genet.">
        <title>The Rosa genome provides new insights in the design of modern roses.</title>
        <authorList>
            <person name="Bendahmane M."/>
        </authorList>
    </citation>
    <scope>NUCLEOTIDE SEQUENCE [LARGE SCALE GENOMIC DNA]</scope>
    <source>
        <strain evidence="3">cv. Old Blush</strain>
    </source>
</reference>
<organism evidence="2 3">
    <name type="scientific">Rosa chinensis</name>
    <name type="common">China rose</name>
    <dbReference type="NCBI Taxonomy" id="74649"/>
    <lineage>
        <taxon>Eukaryota</taxon>
        <taxon>Viridiplantae</taxon>
        <taxon>Streptophyta</taxon>
        <taxon>Embryophyta</taxon>
        <taxon>Tracheophyta</taxon>
        <taxon>Spermatophyta</taxon>
        <taxon>Magnoliopsida</taxon>
        <taxon>eudicotyledons</taxon>
        <taxon>Gunneridae</taxon>
        <taxon>Pentapetalae</taxon>
        <taxon>rosids</taxon>
        <taxon>fabids</taxon>
        <taxon>Rosales</taxon>
        <taxon>Rosaceae</taxon>
        <taxon>Rosoideae</taxon>
        <taxon>Rosoideae incertae sedis</taxon>
        <taxon>Rosa</taxon>
    </lineage>
</organism>
<comment type="caution">
    <text evidence="2">The sequence shown here is derived from an EMBL/GenBank/DDBJ whole genome shotgun (WGS) entry which is preliminary data.</text>
</comment>
<dbReference type="Gramene" id="PRQ33827">
    <property type="protein sequence ID" value="PRQ33827"/>
    <property type="gene ID" value="RchiOBHm_Chr5g0061941"/>
</dbReference>
<evidence type="ECO:0000313" key="3">
    <source>
        <dbReference type="Proteomes" id="UP000238479"/>
    </source>
</evidence>
<dbReference type="Proteomes" id="UP000238479">
    <property type="component" value="Chromosome 5"/>
</dbReference>
<proteinExistence type="predicted"/>
<protein>
    <submittedName>
        <fullName evidence="2">Uncharacterized protein</fullName>
    </submittedName>
</protein>
<gene>
    <name evidence="2" type="ORF">RchiOBHm_Chr5g0061941</name>
</gene>
<evidence type="ECO:0000313" key="2">
    <source>
        <dbReference type="EMBL" id="PRQ33827.1"/>
    </source>
</evidence>
<feature type="compositionally biased region" description="Basic and acidic residues" evidence="1">
    <location>
        <begin position="7"/>
        <end position="26"/>
    </location>
</feature>
<name>A0A2P6QI20_ROSCH</name>
<sequence length="52" mass="5811">MGSFRAGRVDPKTREPGPNRSKKPDSVRFCIGKFRFGAKPDPNYNLSGRSRA</sequence>
<dbReference type="EMBL" id="PDCK01000043">
    <property type="protein sequence ID" value="PRQ33827.1"/>
    <property type="molecule type" value="Genomic_DNA"/>
</dbReference>
<evidence type="ECO:0000256" key="1">
    <source>
        <dbReference type="SAM" id="MobiDB-lite"/>
    </source>
</evidence>
<keyword evidence="3" id="KW-1185">Reference proteome</keyword>